<dbReference type="EMBL" id="LSGP01000013">
    <property type="protein sequence ID" value="KYZ77456.1"/>
    <property type="molecule type" value="Genomic_DNA"/>
</dbReference>
<proteinExistence type="predicted"/>
<evidence type="ECO:0000313" key="2">
    <source>
        <dbReference type="Proteomes" id="UP000076268"/>
    </source>
</evidence>
<sequence>MLKWKSEDINLLAKGESNVYRISPDISTGHFNLSVNGLSKGIYYSATHAKLDADEIEAE</sequence>
<reference evidence="1 2" key="1">
    <citation type="submission" date="2016-02" db="EMBL/GenBank/DDBJ databases">
        <title>Anaerosporomusa subterraneum gen. nov., sp. nov., a spore-forming obligate anaerobe isolated from saprolite.</title>
        <authorList>
            <person name="Choi J.K."/>
            <person name="Shah M."/>
            <person name="Yee N."/>
        </authorList>
    </citation>
    <scope>NUCLEOTIDE SEQUENCE [LARGE SCALE GENOMIC DNA]</scope>
    <source>
        <strain evidence="1 2">RU4</strain>
    </source>
</reference>
<keyword evidence="2" id="KW-1185">Reference proteome</keyword>
<gene>
    <name evidence="1" type="ORF">AXX12_04920</name>
</gene>
<comment type="caution">
    <text evidence="1">The sequence shown here is derived from an EMBL/GenBank/DDBJ whole genome shotgun (WGS) entry which is preliminary data.</text>
</comment>
<dbReference type="Proteomes" id="UP000076268">
    <property type="component" value="Unassembled WGS sequence"/>
</dbReference>
<protein>
    <submittedName>
        <fullName evidence="1">Uncharacterized protein</fullName>
    </submittedName>
</protein>
<dbReference type="RefSeq" id="WP_066239838.1">
    <property type="nucleotide sequence ID" value="NZ_LSGP01000013.1"/>
</dbReference>
<accession>A0A154BU00</accession>
<name>A0A154BU00_ANASB</name>
<evidence type="ECO:0000313" key="1">
    <source>
        <dbReference type="EMBL" id="KYZ77456.1"/>
    </source>
</evidence>
<dbReference type="AlphaFoldDB" id="A0A154BU00"/>
<organism evidence="1 2">
    <name type="scientific">Anaerosporomusa subterranea</name>
    <dbReference type="NCBI Taxonomy" id="1794912"/>
    <lineage>
        <taxon>Bacteria</taxon>
        <taxon>Bacillati</taxon>
        <taxon>Bacillota</taxon>
        <taxon>Negativicutes</taxon>
        <taxon>Acetonemataceae</taxon>
        <taxon>Anaerosporomusa</taxon>
    </lineage>
</organism>